<reference evidence="8" key="1">
    <citation type="journal article" date="2023" name="Int. J. Mol. Sci.">
        <title>Metagenomics Revealed a New Genus 'Candidatus Thiocaldithrix dubininis' gen. nov., sp. nov. and a New Species 'Candidatus Thiothrix putei' sp. nov. in the Family Thiotrichaceae, Some Members of Which Have Traits of Both Na+- and H+-Motive Energetics.</title>
        <authorList>
            <person name="Ravin N.V."/>
            <person name="Muntyan M.S."/>
            <person name="Smolyakov D.D."/>
            <person name="Rudenko T.S."/>
            <person name="Beletsky A.V."/>
            <person name="Mardanov A.V."/>
            <person name="Grabovich M.Y."/>
        </authorList>
    </citation>
    <scope>NUCLEOTIDE SEQUENCE</scope>
    <source>
        <strain evidence="8">GKL-02</strain>
    </source>
</reference>
<keyword evidence="1 3" id="KW-0853">WD repeat</keyword>
<dbReference type="PANTHER" id="PTHR19879:SF9">
    <property type="entry name" value="TRANSCRIPTION INITIATION FACTOR TFIID SUBUNIT 5"/>
    <property type="match status" value="1"/>
</dbReference>
<keyword evidence="5" id="KW-0472">Membrane</keyword>
<feature type="repeat" description="WD" evidence="3">
    <location>
        <begin position="1003"/>
        <end position="1044"/>
    </location>
</feature>
<feature type="repeat" description="WD" evidence="3">
    <location>
        <begin position="961"/>
        <end position="1002"/>
    </location>
</feature>
<feature type="transmembrane region" description="Helical" evidence="5">
    <location>
        <begin position="711"/>
        <end position="733"/>
    </location>
</feature>
<dbReference type="InterPro" id="IPR020472">
    <property type="entry name" value="WD40_PAC1"/>
</dbReference>
<dbReference type="PRINTS" id="PR00320">
    <property type="entry name" value="GPROTEINBRPT"/>
</dbReference>
<evidence type="ECO:0000256" key="5">
    <source>
        <dbReference type="SAM" id="Phobius"/>
    </source>
</evidence>
<dbReference type="PANTHER" id="PTHR19879">
    <property type="entry name" value="TRANSCRIPTION INITIATION FACTOR TFIID"/>
    <property type="match status" value="1"/>
</dbReference>
<keyword evidence="4" id="KW-0175">Coiled coil</keyword>
<dbReference type="Gene3D" id="3.40.50.300">
    <property type="entry name" value="P-loop containing nucleotide triphosphate hydrolases"/>
    <property type="match status" value="1"/>
</dbReference>
<feature type="coiled-coil region" evidence="4">
    <location>
        <begin position="662"/>
        <end position="704"/>
    </location>
</feature>
<feature type="repeat" description="WD" evidence="3">
    <location>
        <begin position="919"/>
        <end position="960"/>
    </location>
</feature>
<dbReference type="SUPFAM" id="SSF50978">
    <property type="entry name" value="WD40 repeat-like"/>
    <property type="match status" value="2"/>
</dbReference>
<dbReference type="InterPro" id="IPR049052">
    <property type="entry name" value="nSTAND1"/>
</dbReference>
<evidence type="ECO:0000256" key="4">
    <source>
        <dbReference type="SAM" id="Coils"/>
    </source>
</evidence>
<gene>
    <name evidence="8" type="ORF">QJT81_04050</name>
</gene>
<dbReference type="SUPFAM" id="SSF52540">
    <property type="entry name" value="P-loop containing nucleoside triphosphate hydrolases"/>
    <property type="match status" value="1"/>
</dbReference>
<feature type="repeat" description="WD" evidence="3">
    <location>
        <begin position="1218"/>
        <end position="1259"/>
    </location>
</feature>
<feature type="repeat" description="WD" evidence="3">
    <location>
        <begin position="1385"/>
        <end position="1420"/>
    </location>
</feature>
<dbReference type="Pfam" id="PF00400">
    <property type="entry name" value="WD40"/>
    <property type="match status" value="14"/>
</dbReference>
<organism evidence="8">
    <name type="scientific">Candidatus Thiothrix putei</name>
    <dbReference type="NCBI Taxonomy" id="3080811"/>
    <lineage>
        <taxon>Bacteria</taxon>
        <taxon>Pseudomonadati</taxon>
        <taxon>Pseudomonadota</taxon>
        <taxon>Gammaproteobacteria</taxon>
        <taxon>Thiotrichales</taxon>
        <taxon>Thiotrichaceae</taxon>
        <taxon>Thiothrix</taxon>
    </lineage>
</organism>
<accession>A0AA95KJ97</accession>
<keyword evidence="5" id="KW-1133">Transmembrane helix</keyword>
<evidence type="ECO:0000256" key="1">
    <source>
        <dbReference type="ARBA" id="ARBA00022574"/>
    </source>
</evidence>
<feature type="repeat" description="WD" evidence="3">
    <location>
        <begin position="1302"/>
        <end position="1342"/>
    </location>
</feature>
<feature type="repeat" description="WD" evidence="3">
    <location>
        <begin position="1129"/>
        <end position="1170"/>
    </location>
</feature>
<evidence type="ECO:0000256" key="2">
    <source>
        <dbReference type="ARBA" id="ARBA00022737"/>
    </source>
</evidence>
<evidence type="ECO:0000313" key="8">
    <source>
        <dbReference type="EMBL" id="WGZ95174.1"/>
    </source>
</evidence>
<name>A0AA95KJ97_9GAMM</name>
<dbReference type="InterPro" id="IPR024983">
    <property type="entry name" value="CHAT_dom"/>
</dbReference>
<evidence type="ECO:0000256" key="3">
    <source>
        <dbReference type="PROSITE-ProRule" id="PRU00221"/>
    </source>
</evidence>
<feature type="repeat" description="WD" evidence="3">
    <location>
        <begin position="835"/>
        <end position="876"/>
    </location>
</feature>
<feature type="repeat" description="WD" evidence="3">
    <location>
        <begin position="1087"/>
        <end position="1120"/>
    </location>
</feature>
<dbReference type="PROSITE" id="PS50082">
    <property type="entry name" value="WD_REPEATS_2"/>
    <property type="match status" value="14"/>
</dbReference>
<reference evidence="8" key="2">
    <citation type="submission" date="2023-04" db="EMBL/GenBank/DDBJ databases">
        <authorList>
            <person name="Beletskiy A.V."/>
            <person name="Mardanov A.V."/>
            <person name="Ravin N.V."/>
        </authorList>
    </citation>
    <scope>NUCLEOTIDE SEQUENCE</scope>
    <source>
        <strain evidence="8">GKL-02</strain>
    </source>
</reference>
<dbReference type="InterPro" id="IPR019775">
    <property type="entry name" value="WD40_repeat_CS"/>
</dbReference>
<dbReference type="InterPro" id="IPR036322">
    <property type="entry name" value="WD40_repeat_dom_sf"/>
</dbReference>
<dbReference type="CDD" id="cd00200">
    <property type="entry name" value="WD40"/>
    <property type="match status" value="2"/>
</dbReference>
<dbReference type="Gene3D" id="2.130.10.10">
    <property type="entry name" value="YVTN repeat-like/Quinoprotein amine dehydrogenase"/>
    <property type="match status" value="7"/>
</dbReference>
<dbReference type="InterPro" id="IPR015943">
    <property type="entry name" value="WD40/YVTN_repeat-like_dom_sf"/>
</dbReference>
<evidence type="ECO:0000259" key="6">
    <source>
        <dbReference type="Pfam" id="PF12770"/>
    </source>
</evidence>
<feature type="repeat" description="WD" evidence="3">
    <location>
        <begin position="1176"/>
        <end position="1217"/>
    </location>
</feature>
<evidence type="ECO:0000259" key="7">
    <source>
        <dbReference type="Pfam" id="PF20703"/>
    </source>
</evidence>
<feature type="repeat" description="WD" evidence="3">
    <location>
        <begin position="1343"/>
        <end position="1384"/>
    </location>
</feature>
<dbReference type="InterPro" id="IPR001680">
    <property type="entry name" value="WD40_rpt"/>
</dbReference>
<dbReference type="EMBL" id="CP124756">
    <property type="protein sequence ID" value="WGZ95174.1"/>
    <property type="molecule type" value="Genomic_DNA"/>
</dbReference>
<proteinExistence type="predicted"/>
<feature type="domain" description="Novel STAND NTPase 1" evidence="7">
    <location>
        <begin position="234"/>
        <end position="631"/>
    </location>
</feature>
<dbReference type="PROSITE" id="PS50294">
    <property type="entry name" value="WD_REPEATS_REGION"/>
    <property type="match status" value="14"/>
</dbReference>
<protein>
    <submittedName>
        <fullName evidence="8">CHAT domain-containing protein</fullName>
    </submittedName>
</protein>
<dbReference type="InterPro" id="IPR027417">
    <property type="entry name" value="P-loop_NTPase"/>
</dbReference>
<feature type="repeat" description="WD" evidence="3">
    <location>
        <begin position="1260"/>
        <end position="1301"/>
    </location>
</feature>
<dbReference type="Pfam" id="PF12770">
    <property type="entry name" value="CHAT"/>
    <property type="match status" value="1"/>
</dbReference>
<sequence>MQSAHLPIVLLLGAKSTLKPLASIPAELSTLKALLEARQTDIAPFAIQYEPYFTQEQLKTTLDQLAGRVAILHFAGHSDGGALLSDDKAVYAQHLATHISTWSRPPDLIFLNGCHNAAQVEGFHAAGVPVVIATHRAIDDGQAAGFAREFYAALLADGGQVALQAAFTRAGSKVLLSEARQARSLDIDAFKQDGEQAWDWGLFPRQPQQAEWTLRQLLTQERPRFDANGVLLNPCRGLEAFREEDRAYFFGREALTGELCEKIPATRLFALWGASGSGKSSLVSAGVIPRLRETGDWLILKTRPGNAPFGELASLFAAILHPDPQQAVERLQRRKALESAFREQQLSLAELLQAVWGSSGQARALLCIDQFEELFTHSDPATVRAYESQLIRLVEADLKGCTLLLVMRADFLAAALANEAFTRLLNQHSTELLPPMGSAELRAAIEQPARKQRVSVEPALTEALLDAVENQPGSLPLLQYVLSLLWEQRDGDGLRLDTYNQFGGLEKALEIRANSILAGFSDPEQEQAKHIFLRLIQPGEGSEDTRRRADLREFGDDPAARHIIQALADARLITTQQTDGNEAAFAEVSHEALIRHWGKLREWIADNRDALRTQHQISKGAKDWEDGGRDAAWLLTGSRLAVAQEWLKGNAGRASVLEAEFIEASIHERDRLKEEKEQQRQRELALQEEKRVLAEQKAEEQRKSLKKTRRLSWVMAMIALVMVVAAGFAWHFANESQMATQKAEASAEESRQRELEANYNLSKVFEEKALSLIPDKVISGEELAHPLQIRTAWLYGLDAAAQKVPEGKEAVLPTTLGRLSAIREQDLSSERKQIRESTIGSIRAVAYSPDGEVIAIGSDDNIVRLWDAKTGEMLDRLIGHGAGIFALVFSPDGKVIATGSGDNTVKLWDVYSGNLLKTLQAHTNWVRSVAYSPDGKVIASSSDDNTVRLWNTHNFTLLKTLQGHTESVWSVVFSPDGKVIATGSTDNTVCLWDVDTGKILKNLQAHTNRVRSVMYSPDGKVIATGSDDNMVRLWNAHNFTLLKTLLGHTESVWSVVFSPDGKIIATSSYDNTVRLWDIHSGKCIQILQGHTSLIWSVAFSPDGKTIATGSDDGTVRLWDMYHDVNRSILQGHTDSVNTVTYSSDGKLIATGSMDNTVKLWDTRNGALLKTLQGHIVSGWDATFVSVAFSPDSKVVAAGPSDNTVRLWDVRSGELLQTLQGHTGWVSSVAFSPDGNVIATGSVDNTVRLWDVNKGISLQTLQGHTSAVRSVDYSPDGKMIATGSDDNTVRLWDTQSSALLKTLQGHTNPIYAVKHSPDGKVIATGSGNLIRLWDVNSGTLLQTLQGHTSWVSSVAFSCNGKIIATGSDDNTIRLWDTQSGISLKTLQGHVEGVLALTFSPDNKVIATGSEDRTVRLWDVSSPVFRLIYDFEPAEVSAALRFIWEMDRDEWQIRQKPHFSSFKTRRFHPLLDVPSPDETKLAQVVRFLEAECAYKDPKQKADCEAKKS</sequence>
<dbReference type="Proteomes" id="UP001301326">
    <property type="component" value="Chromosome"/>
</dbReference>
<dbReference type="Pfam" id="PF20703">
    <property type="entry name" value="nSTAND1"/>
    <property type="match status" value="1"/>
</dbReference>
<keyword evidence="2" id="KW-0677">Repeat</keyword>
<dbReference type="SMART" id="SM00320">
    <property type="entry name" value="WD40"/>
    <property type="match status" value="14"/>
</dbReference>
<keyword evidence="5" id="KW-0812">Transmembrane</keyword>
<dbReference type="PROSITE" id="PS00678">
    <property type="entry name" value="WD_REPEATS_1"/>
    <property type="match status" value="11"/>
</dbReference>
<feature type="repeat" description="WD" evidence="3">
    <location>
        <begin position="1045"/>
        <end position="1086"/>
    </location>
</feature>
<feature type="repeat" description="WD" evidence="3">
    <location>
        <begin position="877"/>
        <end position="918"/>
    </location>
</feature>
<feature type="domain" description="CHAT" evidence="6">
    <location>
        <begin position="16"/>
        <end position="200"/>
    </location>
</feature>
<dbReference type="KEGG" id="tput:QJT81_04050"/>